<protein>
    <submittedName>
        <fullName evidence="1">Transposase</fullName>
    </submittedName>
</protein>
<dbReference type="EMBL" id="JAOQJU010000033">
    <property type="protein sequence ID" value="MCU6688035.1"/>
    <property type="molecule type" value="Genomic_DNA"/>
</dbReference>
<dbReference type="RefSeq" id="WP_158371872.1">
    <property type="nucleotide sequence ID" value="NZ_JAOQJU010000033.1"/>
</dbReference>
<dbReference type="InterPro" id="IPR009057">
    <property type="entry name" value="Homeodomain-like_sf"/>
</dbReference>
<evidence type="ECO:0000313" key="1">
    <source>
        <dbReference type="EMBL" id="MCU6688035.1"/>
    </source>
</evidence>
<dbReference type="Pfam" id="PF01527">
    <property type="entry name" value="HTH_Tnp_1"/>
    <property type="match status" value="1"/>
</dbReference>
<sequence>MGQHSKYSFEMKLAAVTKYLEGSCSTESIARNLGTNGTRIIEWATIYQSLGAKGLKLPKSSAPIRRKQNAALSTIIFLAKGR</sequence>
<dbReference type="Proteomes" id="UP001652431">
    <property type="component" value="Unassembled WGS sequence"/>
</dbReference>
<organism evidence="1 2">
    <name type="scientific">Dorea acetigenes</name>
    <dbReference type="NCBI Taxonomy" id="2981787"/>
    <lineage>
        <taxon>Bacteria</taxon>
        <taxon>Bacillati</taxon>
        <taxon>Bacillota</taxon>
        <taxon>Clostridia</taxon>
        <taxon>Lachnospirales</taxon>
        <taxon>Lachnospiraceae</taxon>
        <taxon>Dorea</taxon>
    </lineage>
</organism>
<dbReference type="SUPFAM" id="SSF46689">
    <property type="entry name" value="Homeodomain-like"/>
    <property type="match status" value="1"/>
</dbReference>
<dbReference type="InterPro" id="IPR002514">
    <property type="entry name" value="Transposase_8"/>
</dbReference>
<comment type="caution">
    <text evidence="1">The sequence shown here is derived from an EMBL/GenBank/DDBJ whole genome shotgun (WGS) entry which is preliminary data.</text>
</comment>
<dbReference type="Gene3D" id="1.10.10.10">
    <property type="entry name" value="Winged helix-like DNA-binding domain superfamily/Winged helix DNA-binding domain"/>
    <property type="match status" value="1"/>
</dbReference>
<proteinExistence type="predicted"/>
<reference evidence="1 2" key="1">
    <citation type="journal article" date="2021" name="ISME Commun">
        <title>Automated analysis of genomic sequences facilitates high-throughput and comprehensive description of bacteria.</title>
        <authorList>
            <person name="Hitch T.C.A."/>
        </authorList>
    </citation>
    <scope>NUCLEOTIDE SEQUENCE [LARGE SCALE GENOMIC DNA]</scope>
    <source>
        <strain evidence="1 2">Sanger_03</strain>
    </source>
</reference>
<name>A0ABT2RRI9_9FIRM</name>
<evidence type="ECO:0000313" key="2">
    <source>
        <dbReference type="Proteomes" id="UP001652431"/>
    </source>
</evidence>
<keyword evidence="2" id="KW-1185">Reference proteome</keyword>
<accession>A0ABT2RRI9</accession>
<gene>
    <name evidence="1" type="ORF">OCV99_16150</name>
</gene>
<dbReference type="InterPro" id="IPR036388">
    <property type="entry name" value="WH-like_DNA-bd_sf"/>
</dbReference>